<dbReference type="PROSITE" id="PS50042">
    <property type="entry name" value="CNMP_BINDING_3"/>
    <property type="match status" value="1"/>
</dbReference>
<sequence>MGKCWISDFLINMIDDMIDIESKILEKGTELFFNKGEFLFKQEQDADYVFFLKDGEVELQKDTGIVFNISRQRCFLGLEEMILENKHEQTAVVKDTSILLVFDRLLIAGLISQNEKARRYFIQKMCDQFHVFQREFE</sequence>
<dbReference type="RefSeq" id="WP_092012445.1">
    <property type="nucleotide sequence ID" value="NZ_FOXH01000002.1"/>
</dbReference>
<dbReference type="Pfam" id="PF00027">
    <property type="entry name" value="cNMP_binding"/>
    <property type="match status" value="1"/>
</dbReference>
<organism evidence="2 3">
    <name type="scientific">Pseudarcicella hirudinis</name>
    <dbReference type="NCBI Taxonomy" id="1079859"/>
    <lineage>
        <taxon>Bacteria</taxon>
        <taxon>Pseudomonadati</taxon>
        <taxon>Bacteroidota</taxon>
        <taxon>Cytophagia</taxon>
        <taxon>Cytophagales</taxon>
        <taxon>Flectobacillaceae</taxon>
        <taxon>Pseudarcicella</taxon>
    </lineage>
</organism>
<keyword evidence="3" id="KW-1185">Reference proteome</keyword>
<proteinExistence type="predicted"/>
<evidence type="ECO:0000259" key="1">
    <source>
        <dbReference type="PROSITE" id="PS50042"/>
    </source>
</evidence>
<dbReference type="SUPFAM" id="SSF51206">
    <property type="entry name" value="cAMP-binding domain-like"/>
    <property type="match status" value="1"/>
</dbReference>
<protein>
    <submittedName>
        <fullName evidence="2">Cyclic nucleotide-binding domain-containing protein</fullName>
    </submittedName>
</protein>
<name>A0A1I5NVF2_9BACT</name>
<dbReference type="AlphaFoldDB" id="A0A1I5NVF2"/>
<evidence type="ECO:0000313" key="3">
    <source>
        <dbReference type="Proteomes" id="UP000199306"/>
    </source>
</evidence>
<accession>A0A1I5NVF2</accession>
<dbReference type="Proteomes" id="UP000199306">
    <property type="component" value="Unassembled WGS sequence"/>
</dbReference>
<gene>
    <name evidence="2" type="ORF">SAMN04515674_102138</name>
</gene>
<dbReference type="Gene3D" id="2.60.120.10">
    <property type="entry name" value="Jelly Rolls"/>
    <property type="match status" value="1"/>
</dbReference>
<dbReference type="InterPro" id="IPR014710">
    <property type="entry name" value="RmlC-like_jellyroll"/>
</dbReference>
<dbReference type="OrthoDB" id="958349at2"/>
<dbReference type="EMBL" id="FOXH01000002">
    <property type="protein sequence ID" value="SFP25788.1"/>
    <property type="molecule type" value="Genomic_DNA"/>
</dbReference>
<reference evidence="2 3" key="1">
    <citation type="submission" date="2016-10" db="EMBL/GenBank/DDBJ databases">
        <authorList>
            <person name="de Groot N.N."/>
        </authorList>
    </citation>
    <scope>NUCLEOTIDE SEQUENCE [LARGE SCALE GENOMIC DNA]</scope>
    <source>
        <strain evidence="3">E92,LMG 26720,CCM 7988</strain>
    </source>
</reference>
<dbReference type="SMART" id="SM00100">
    <property type="entry name" value="cNMP"/>
    <property type="match status" value="1"/>
</dbReference>
<dbReference type="InterPro" id="IPR018490">
    <property type="entry name" value="cNMP-bd_dom_sf"/>
</dbReference>
<evidence type="ECO:0000313" key="2">
    <source>
        <dbReference type="EMBL" id="SFP25788.1"/>
    </source>
</evidence>
<dbReference type="STRING" id="1079859.SAMN04515674_102138"/>
<feature type="domain" description="Cyclic nucleotide-binding" evidence="1">
    <location>
        <begin position="23"/>
        <end position="128"/>
    </location>
</feature>
<dbReference type="CDD" id="cd00038">
    <property type="entry name" value="CAP_ED"/>
    <property type="match status" value="1"/>
</dbReference>
<dbReference type="InterPro" id="IPR000595">
    <property type="entry name" value="cNMP-bd_dom"/>
</dbReference>